<keyword evidence="2" id="KW-1185">Reference proteome</keyword>
<gene>
    <name evidence="1" type="ORF">BB561_006968</name>
</gene>
<evidence type="ECO:0000313" key="1">
    <source>
        <dbReference type="EMBL" id="PVU85253.1"/>
    </source>
</evidence>
<reference evidence="1 2" key="1">
    <citation type="journal article" date="2018" name="MBio">
        <title>Comparative Genomics Reveals the Core Gene Toolbox for the Fungus-Insect Symbiosis.</title>
        <authorList>
            <person name="Wang Y."/>
            <person name="Stata M."/>
            <person name="Wang W."/>
            <person name="Stajich J.E."/>
            <person name="White M.M."/>
            <person name="Moncalvo J.M."/>
        </authorList>
    </citation>
    <scope>NUCLEOTIDE SEQUENCE [LARGE SCALE GENOMIC DNA]</scope>
    <source>
        <strain evidence="1 2">SWE-8-4</strain>
    </source>
</reference>
<protein>
    <submittedName>
        <fullName evidence="1">Uncharacterized protein</fullName>
    </submittedName>
</protein>
<dbReference type="EMBL" id="MBFR01000901">
    <property type="protein sequence ID" value="PVU85253.1"/>
    <property type="molecule type" value="Genomic_DNA"/>
</dbReference>
<name>A0A2T9XYV7_9FUNG</name>
<dbReference type="Proteomes" id="UP000245383">
    <property type="component" value="Unassembled WGS sequence"/>
</dbReference>
<organism evidence="1 2">
    <name type="scientific">Smittium simulii</name>
    <dbReference type="NCBI Taxonomy" id="133385"/>
    <lineage>
        <taxon>Eukaryota</taxon>
        <taxon>Fungi</taxon>
        <taxon>Fungi incertae sedis</taxon>
        <taxon>Zoopagomycota</taxon>
        <taxon>Kickxellomycotina</taxon>
        <taxon>Harpellomycetes</taxon>
        <taxon>Harpellales</taxon>
        <taxon>Legeriomycetaceae</taxon>
        <taxon>Smittium</taxon>
    </lineage>
</organism>
<evidence type="ECO:0000313" key="2">
    <source>
        <dbReference type="Proteomes" id="UP000245383"/>
    </source>
</evidence>
<proteinExistence type="predicted"/>
<dbReference type="AlphaFoldDB" id="A0A2T9XYV7"/>
<comment type="caution">
    <text evidence="1">The sequence shown here is derived from an EMBL/GenBank/DDBJ whole genome shotgun (WGS) entry which is preliminary data.</text>
</comment>
<accession>A0A2T9XYV7</accession>
<sequence length="123" mass="14471">MLKNASKSNFELLSSYIPTTIPTNRTPNFYYIFLNTTTDYNVFNNGLNYIPLTAPNDAYDTRKEFKNNFTRKIDNVLRRADISENVISKHNERTSSLYNMFVDYQHNKYEANKKILKSILNII</sequence>